<dbReference type="SMART" id="SM00448">
    <property type="entry name" value="REC"/>
    <property type="match status" value="1"/>
</dbReference>
<evidence type="ECO:0000259" key="9">
    <source>
        <dbReference type="PROSITE" id="PS50110"/>
    </source>
</evidence>
<dbReference type="OrthoDB" id="9790669at2"/>
<dbReference type="Pfam" id="PF00072">
    <property type="entry name" value="Response_reg"/>
    <property type="match status" value="1"/>
</dbReference>
<keyword evidence="3" id="KW-0238">DNA-binding</keyword>
<dbReference type="SUPFAM" id="SSF46689">
    <property type="entry name" value="Homeodomain-like"/>
    <property type="match status" value="2"/>
</dbReference>
<feature type="domain" description="Response regulatory" evidence="9">
    <location>
        <begin position="3"/>
        <end position="120"/>
    </location>
</feature>
<comment type="function">
    <text evidence="5">May play the central regulatory role in sporulation. It may be an element of the effector pathway responsible for the activation of sporulation genes in response to nutritional stress. Spo0A may act in concert with spo0H (a sigma factor) to control the expression of some genes that are critical to the sporulation process.</text>
</comment>
<dbReference type="PROSITE" id="PS01124">
    <property type="entry name" value="HTH_ARAC_FAMILY_2"/>
    <property type="match status" value="1"/>
</dbReference>
<evidence type="ECO:0000256" key="6">
    <source>
        <dbReference type="PROSITE-ProRule" id="PRU00169"/>
    </source>
</evidence>
<dbReference type="KEGG" id="cpy:Cphy_1394"/>
<name>A9KPA7_LACP7</name>
<organism evidence="10 11">
    <name type="scientific">Lachnoclostridium phytofermentans (strain ATCC 700394 / DSM 18823 / ISDg)</name>
    <name type="common">Clostridium phytofermentans</name>
    <dbReference type="NCBI Taxonomy" id="357809"/>
    <lineage>
        <taxon>Bacteria</taxon>
        <taxon>Bacillati</taxon>
        <taxon>Bacillota</taxon>
        <taxon>Clostridia</taxon>
        <taxon>Lachnospirales</taxon>
        <taxon>Lachnospiraceae</taxon>
    </lineage>
</organism>
<dbReference type="RefSeq" id="WP_012199423.1">
    <property type="nucleotide sequence ID" value="NC_010001.1"/>
</dbReference>
<dbReference type="InterPro" id="IPR018060">
    <property type="entry name" value="HTH_AraC"/>
</dbReference>
<dbReference type="HOGENOM" id="CLU_000445_5_0_9"/>
<evidence type="ECO:0000256" key="1">
    <source>
        <dbReference type="ARBA" id="ARBA00018672"/>
    </source>
</evidence>
<proteinExistence type="predicted"/>
<dbReference type="SUPFAM" id="SSF52172">
    <property type="entry name" value="CheY-like"/>
    <property type="match status" value="1"/>
</dbReference>
<gene>
    <name evidence="10" type="ordered locus">Cphy_1394</name>
</gene>
<keyword evidence="4" id="KW-0804">Transcription</keyword>
<dbReference type="STRING" id="357809.Cphy_1394"/>
<reference evidence="11" key="1">
    <citation type="submission" date="2007-11" db="EMBL/GenBank/DDBJ databases">
        <title>Complete genome sequence of Clostridium phytofermentans ISDg.</title>
        <authorList>
            <person name="Leschine S.B."/>
            <person name="Warnick T.A."/>
            <person name="Blanchard J.L."/>
            <person name="Schnell D.J."/>
            <person name="Petit E.L."/>
            <person name="LaTouf W.G."/>
            <person name="Copeland A."/>
            <person name="Lucas S."/>
            <person name="Lapidus A."/>
            <person name="Barry K."/>
            <person name="Glavina del Rio T."/>
            <person name="Dalin E."/>
            <person name="Tice H."/>
            <person name="Pitluck S."/>
            <person name="Kiss H."/>
            <person name="Brettin T."/>
            <person name="Bruce D."/>
            <person name="Detter J.C."/>
            <person name="Han C."/>
            <person name="Kuske C."/>
            <person name="Schmutz J."/>
            <person name="Larimer F."/>
            <person name="Land M."/>
            <person name="Hauser L."/>
            <person name="Kyrpides N."/>
            <person name="Kim E.A."/>
            <person name="Richardson P."/>
        </authorList>
    </citation>
    <scope>NUCLEOTIDE SEQUENCE [LARGE SCALE GENOMIC DNA]</scope>
    <source>
        <strain evidence="11">ATCC 700394 / DSM 18823 / ISDg</strain>
    </source>
</reference>
<evidence type="ECO:0000256" key="4">
    <source>
        <dbReference type="ARBA" id="ARBA00023163"/>
    </source>
</evidence>
<evidence type="ECO:0000256" key="2">
    <source>
        <dbReference type="ARBA" id="ARBA00023015"/>
    </source>
</evidence>
<dbReference type="eggNOG" id="COG4753">
    <property type="taxonomic scope" value="Bacteria"/>
</dbReference>
<dbReference type="CDD" id="cd17536">
    <property type="entry name" value="REC_YesN-like"/>
    <property type="match status" value="1"/>
</dbReference>
<keyword evidence="2" id="KW-0805">Transcription regulation</keyword>
<feature type="coiled-coil region" evidence="7">
    <location>
        <begin position="127"/>
        <end position="177"/>
    </location>
</feature>
<dbReference type="GO" id="GO:0003700">
    <property type="term" value="F:DNA-binding transcription factor activity"/>
    <property type="evidence" value="ECO:0007669"/>
    <property type="project" value="InterPro"/>
</dbReference>
<keyword evidence="11" id="KW-1185">Reference proteome</keyword>
<dbReference type="InterPro" id="IPR009057">
    <property type="entry name" value="Homeodomain-like_sf"/>
</dbReference>
<feature type="modified residue" description="4-aspartylphosphate" evidence="6">
    <location>
        <position position="55"/>
    </location>
</feature>
<evidence type="ECO:0000256" key="3">
    <source>
        <dbReference type="ARBA" id="ARBA00023125"/>
    </source>
</evidence>
<dbReference type="InterPro" id="IPR001789">
    <property type="entry name" value="Sig_transdc_resp-reg_receiver"/>
</dbReference>
<dbReference type="PANTHER" id="PTHR43280">
    <property type="entry name" value="ARAC-FAMILY TRANSCRIPTIONAL REGULATOR"/>
    <property type="match status" value="1"/>
</dbReference>
<evidence type="ECO:0000313" key="10">
    <source>
        <dbReference type="EMBL" id="ABX41769.1"/>
    </source>
</evidence>
<protein>
    <recommendedName>
        <fullName evidence="1">Stage 0 sporulation protein A homolog</fullName>
    </recommendedName>
</protein>
<accession>A9KPA7</accession>
<dbReference type="PANTHER" id="PTHR43280:SF2">
    <property type="entry name" value="HTH-TYPE TRANSCRIPTIONAL REGULATOR EXSA"/>
    <property type="match status" value="1"/>
</dbReference>
<dbReference type="eggNOG" id="COG2169">
    <property type="taxonomic scope" value="Bacteria"/>
</dbReference>
<feature type="domain" description="HTH araC/xylS-type" evidence="8">
    <location>
        <begin position="426"/>
        <end position="523"/>
    </location>
</feature>
<sequence>MMNAVLVDDDIEMLEMLSHLIDWQTYGFSISGKYNNGENALKSIGEEKVDLLVTDITMPAMDGFELARNLRKINPEMNVIFLTCHEDFSYAKEAIQIGADDYLVKYTLTKEKLIESLNKMSIKYNKRNNMNEKINRYTEEMNENRNNFKESLLYSIVKDLTQDIDGLSEKMSLYQIKKPSHSYCLIGLYVNYNERILIENGEPQKKLWRYEIADIISEELNNNGITDEVFPYDKYVIILHEWSTLDKTFSVKYKNIIEKICNIINETMRMRLAICVSDTYDNFWDIKKGIVDLNNRKMAPFYLKGKIELRRDDVTKFTVVSHEIFDQLNERFKIAFRNGENFIEEMDKLCVEIEKKNYNPDIIRKLFQLFLFSIYRETIKMNKSVNEIPLEDASFQFCKDALYQQYDWYIGNYKEQLNKNYNDDIKSILSYVDENLDKPISLQGVADSIYKNSSYLSRLFKQNIGMSFTDYLIKRRIEMASYLLTETNLPVEEVGRRVGINNVSYFYRFYKRETGKTPKNNNS</sequence>
<dbReference type="SMART" id="SM00342">
    <property type="entry name" value="HTH_ARAC"/>
    <property type="match status" value="1"/>
</dbReference>
<dbReference type="Gene3D" id="3.40.50.2300">
    <property type="match status" value="1"/>
</dbReference>
<keyword evidence="7" id="KW-0175">Coiled coil</keyword>
<dbReference type="AlphaFoldDB" id="A9KPA7"/>
<dbReference type="InterPro" id="IPR018062">
    <property type="entry name" value="HTH_AraC-typ_CS"/>
</dbReference>
<keyword evidence="6" id="KW-0597">Phosphoprotein</keyword>
<evidence type="ECO:0000259" key="8">
    <source>
        <dbReference type="PROSITE" id="PS01124"/>
    </source>
</evidence>
<dbReference type="Gene3D" id="1.10.10.60">
    <property type="entry name" value="Homeodomain-like"/>
    <property type="match status" value="2"/>
</dbReference>
<evidence type="ECO:0000256" key="7">
    <source>
        <dbReference type="SAM" id="Coils"/>
    </source>
</evidence>
<evidence type="ECO:0000256" key="5">
    <source>
        <dbReference type="ARBA" id="ARBA00024867"/>
    </source>
</evidence>
<dbReference type="PROSITE" id="PS00041">
    <property type="entry name" value="HTH_ARAC_FAMILY_1"/>
    <property type="match status" value="1"/>
</dbReference>
<dbReference type="Pfam" id="PF12833">
    <property type="entry name" value="HTH_18"/>
    <property type="match status" value="1"/>
</dbReference>
<dbReference type="EMBL" id="CP000885">
    <property type="protein sequence ID" value="ABX41769.1"/>
    <property type="molecule type" value="Genomic_DNA"/>
</dbReference>
<dbReference type="GO" id="GO:0000160">
    <property type="term" value="P:phosphorelay signal transduction system"/>
    <property type="evidence" value="ECO:0007669"/>
    <property type="project" value="InterPro"/>
</dbReference>
<dbReference type="PROSITE" id="PS50110">
    <property type="entry name" value="RESPONSE_REGULATORY"/>
    <property type="match status" value="1"/>
</dbReference>
<evidence type="ECO:0000313" key="11">
    <source>
        <dbReference type="Proteomes" id="UP000000370"/>
    </source>
</evidence>
<dbReference type="GO" id="GO:0043565">
    <property type="term" value="F:sequence-specific DNA binding"/>
    <property type="evidence" value="ECO:0007669"/>
    <property type="project" value="InterPro"/>
</dbReference>
<dbReference type="Proteomes" id="UP000000370">
    <property type="component" value="Chromosome"/>
</dbReference>
<dbReference type="InterPro" id="IPR011006">
    <property type="entry name" value="CheY-like_superfamily"/>
</dbReference>